<comment type="caution">
    <text evidence="6">The sequence shown here is derived from an EMBL/GenBank/DDBJ whole genome shotgun (WGS) entry which is preliminary data.</text>
</comment>
<evidence type="ECO:0000256" key="3">
    <source>
        <dbReference type="PROSITE-ProRule" id="PRU00023"/>
    </source>
</evidence>
<reference evidence="6 7" key="1">
    <citation type="submission" date="2015-07" db="EMBL/GenBank/DDBJ databases">
        <title>Emmonsia species relationships and genome sequence.</title>
        <authorList>
            <person name="Cuomo C.A."/>
            <person name="Schwartz I.S."/>
            <person name="Kenyon C."/>
            <person name="de Hoog G.S."/>
            <person name="Govender N.P."/>
            <person name="Botha A."/>
            <person name="Moreno L."/>
            <person name="de Vries M."/>
            <person name="Munoz J.F."/>
            <person name="Stielow J.B."/>
        </authorList>
    </citation>
    <scope>NUCLEOTIDE SEQUENCE [LARGE SCALE GENOMIC DNA]</scope>
    <source>
        <strain evidence="6 7">CBS 136260</strain>
    </source>
</reference>
<protein>
    <recommendedName>
        <fullName evidence="5">BZIP domain-containing protein</fullName>
    </recommendedName>
</protein>
<dbReference type="PRINTS" id="PR01415">
    <property type="entry name" value="ANKYRIN"/>
</dbReference>
<dbReference type="EMBL" id="LGUA01000468">
    <property type="protein sequence ID" value="OAX81479.1"/>
    <property type="molecule type" value="Genomic_DNA"/>
</dbReference>
<dbReference type="GO" id="GO:0003700">
    <property type="term" value="F:DNA-binding transcription factor activity"/>
    <property type="evidence" value="ECO:0007669"/>
    <property type="project" value="InterPro"/>
</dbReference>
<dbReference type="SUPFAM" id="SSF48403">
    <property type="entry name" value="Ankyrin repeat"/>
    <property type="match status" value="1"/>
</dbReference>
<evidence type="ECO:0000256" key="4">
    <source>
        <dbReference type="SAM" id="MobiDB-lite"/>
    </source>
</evidence>
<evidence type="ECO:0000259" key="5">
    <source>
        <dbReference type="PROSITE" id="PS00036"/>
    </source>
</evidence>
<feature type="repeat" description="ANK" evidence="3">
    <location>
        <begin position="306"/>
        <end position="338"/>
    </location>
</feature>
<evidence type="ECO:0000256" key="1">
    <source>
        <dbReference type="ARBA" id="ARBA00022737"/>
    </source>
</evidence>
<dbReference type="Gene3D" id="1.25.40.20">
    <property type="entry name" value="Ankyrin repeat-containing domain"/>
    <property type="match status" value="2"/>
</dbReference>
<evidence type="ECO:0000313" key="7">
    <source>
        <dbReference type="Proteomes" id="UP000091918"/>
    </source>
</evidence>
<sequence length="411" mass="45280">MFSLTCSDSHFNNIARSNLVLLMQQSSDENKIEEKASAEELAAKERRRLQNRIAQRNHRKKKAQQYGNEEQKTREQRPMGQVDVGIQPSNNTKCNELASEENCRNNHCAFTLSHSSPVGKPHYCGTSNLNDHYRPTSTDWLYDNRIIYHNSRCSHHLLYENGIGNTNPAAENVWGDQDIAQKPIGVTNSQFAEDDGKLDGLVNRSPDFNTPFDGTDSDISSPAAQSYTAALTTIEPCPPLPSAQTPVSEDDLSLIGVPPGWPGNLFVPPRRLRSYSENTGRISQAYPFLVQPESDSEPHRSQGDSEGKMALHLSAENGHASIVRCLLEFGSEIDRRDRSGATALHYAAGTGNVDVITTLLERGADGNITDLQGRTALHIAAERGHEGAVRILIQSGASVDIQIQSKQVSKR</sequence>
<gene>
    <name evidence="6" type="ORF">ACJ72_04184</name>
</gene>
<dbReference type="PROSITE" id="PS50088">
    <property type="entry name" value="ANK_REPEAT"/>
    <property type="match status" value="3"/>
</dbReference>
<dbReference type="SMART" id="SM00248">
    <property type="entry name" value="ANK"/>
    <property type="match status" value="3"/>
</dbReference>
<name>A0A1B7NXH8_9EURO</name>
<dbReference type="Pfam" id="PF12796">
    <property type="entry name" value="Ank_2"/>
    <property type="match status" value="1"/>
</dbReference>
<dbReference type="OrthoDB" id="4180939at2759"/>
<dbReference type="AlphaFoldDB" id="A0A1B7NXH8"/>
<dbReference type="Pfam" id="PF00023">
    <property type="entry name" value="Ank"/>
    <property type="match status" value="1"/>
</dbReference>
<dbReference type="STRING" id="1658172.A0A1B7NXH8"/>
<accession>A0A1B7NXH8</accession>
<feature type="repeat" description="ANK" evidence="3">
    <location>
        <begin position="372"/>
        <end position="404"/>
    </location>
</feature>
<proteinExistence type="predicted"/>
<evidence type="ECO:0000256" key="2">
    <source>
        <dbReference type="ARBA" id="ARBA00023043"/>
    </source>
</evidence>
<dbReference type="InterPro" id="IPR002110">
    <property type="entry name" value="Ankyrin_rpt"/>
</dbReference>
<dbReference type="InterPro" id="IPR004827">
    <property type="entry name" value="bZIP"/>
</dbReference>
<feature type="domain" description="BZIP" evidence="5">
    <location>
        <begin position="46"/>
        <end position="61"/>
    </location>
</feature>
<keyword evidence="7" id="KW-1185">Reference proteome</keyword>
<dbReference type="Proteomes" id="UP000091918">
    <property type="component" value="Unassembled WGS sequence"/>
</dbReference>
<keyword evidence="2 3" id="KW-0040">ANK repeat</keyword>
<keyword evidence="1" id="KW-0677">Repeat</keyword>
<feature type="compositionally biased region" description="Basic residues" evidence="4">
    <location>
        <begin position="51"/>
        <end position="63"/>
    </location>
</feature>
<dbReference type="CDD" id="cd14688">
    <property type="entry name" value="bZIP_YAP"/>
    <property type="match status" value="1"/>
</dbReference>
<dbReference type="InterPro" id="IPR036770">
    <property type="entry name" value="Ankyrin_rpt-contain_sf"/>
</dbReference>
<dbReference type="PANTHER" id="PTHR24171">
    <property type="entry name" value="ANKYRIN REPEAT DOMAIN-CONTAINING PROTEIN 39-RELATED"/>
    <property type="match status" value="1"/>
</dbReference>
<organism evidence="6 7">
    <name type="scientific">Emergomyces africanus</name>
    <dbReference type="NCBI Taxonomy" id="1955775"/>
    <lineage>
        <taxon>Eukaryota</taxon>
        <taxon>Fungi</taxon>
        <taxon>Dikarya</taxon>
        <taxon>Ascomycota</taxon>
        <taxon>Pezizomycotina</taxon>
        <taxon>Eurotiomycetes</taxon>
        <taxon>Eurotiomycetidae</taxon>
        <taxon>Onygenales</taxon>
        <taxon>Ajellomycetaceae</taxon>
        <taxon>Emergomyces</taxon>
    </lineage>
</organism>
<feature type="repeat" description="ANK" evidence="3">
    <location>
        <begin position="339"/>
        <end position="371"/>
    </location>
</feature>
<dbReference type="PROSITE" id="PS50297">
    <property type="entry name" value="ANK_REP_REGION"/>
    <property type="match status" value="3"/>
</dbReference>
<evidence type="ECO:0000313" key="6">
    <source>
        <dbReference type="EMBL" id="OAX81479.1"/>
    </source>
</evidence>
<dbReference type="PROSITE" id="PS00036">
    <property type="entry name" value="BZIP_BASIC"/>
    <property type="match status" value="1"/>
</dbReference>
<feature type="region of interest" description="Disordered" evidence="4">
    <location>
        <begin position="51"/>
        <end position="88"/>
    </location>
</feature>